<keyword evidence="2" id="KW-1185">Reference proteome</keyword>
<gene>
    <name evidence="1" type="ORF">FHX49_001272</name>
</gene>
<proteinExistence type="predicted"/>
<sequence length="355" mass="40357">MVNLADALMRGPRGRRLCLEYASRTNEAVRLGVLWLGKEPDPNPRVRRRRLIGDVSHREEDPTYSGDEVAALIEGVDLSNVSCDIVRESLQATVDFAYYWQEPDDDDHVAAEPAVRASLWRVAERLATAIPELTADRREMQWAVEWPSRSEAAWRETTPFAALAEWAQAQREGEARAAREGPADPHANVSGMWWSLPYTLLTTRGSILDALELTEDFLGWETAAVVPVEGAGKTLEIRSPEDWADLCREYPMEVTASRRHDWFRVTGRDGRWVIPDWQRVSEKWDAVHLTTLGYLSAATQLIDIDKEYGSVIAGWGPDSTIWLTEAARKLNSGREQWIRPKNDWHWTRAILTDDP</sequence>
<comment type="caution">
    <text evidence="1">The sequence shown here is derived from an EMBL/GenBank/DDBJ whole genome shotgun (WGS) entry which is preliminary data.</text>
</comment>
<evidence type="ECO:0000313" key="2">
    <source>
        <dbReference type="Proteomes" id="UP000529310"/>
    </source>
</evidence>
<name>A0A7W4V2N6_9MICO</name>
<protein>
    <submittedName>
        <fullName evidence="1">Uncharacterized protein</fullName>
    </submittedName>
</protein>
<dbReference type="AlphaFoldDB" id="A0A7W4V2N6"/>
<reference evidence="1 2" key="1">
    <citation type="submission" date="2020-08" db="EMBL/GenBank/DDBJ databases">
        <title>Sequencing the genomes of 1000 actinobacteria strains.</title>
        <authorList>
            <person name="Klenk H.-P."/>
        </authorList>
    </citation>
    <scope>NUCLEOTIDE SEQUENCE [LARGE SCALE GENOMIC DNA]</scope>
    <source>
        <strain evidence="1 2">DSM 27099</strain>
    </source>
</reference>
<evidence type="ECO:0000313" key="1">
    <source>
        <dbReference type="EMBL" id="MBB2975705.1"/>
    </source>
</evidence>
<dbReference type="Proteomes" id="UP000529310">
    <property type="component" value="Unassembled WGS sequence"/>
</dbReference>
<dbReference type="EMBL" id="JACHWQ010000003">
    <property type="protein sequence ID" value="MBB2975705.1"/>
    <property type="molecule type" value="Genomic_DNA"/>
</dbReference>
<organism evidence="1 2">
    <name type="scientific">Microbacterium endophyticum</name>
    <dbReference type="NCBI Taxonomy" id="1526412"/>
    <lineage>
        <taxon>Bacteria</taxon>
        <taxon>Bacillati</taxon>
        <taxon>Actinomycetota</taxon>
        <taxon>Actinomycetes</taxon>
        <taxon>Micrococcales</taxon>
        <taxon>Microbacteriaceae</taxon>
        <taxon>Microbacterium</taxon>
    </lineage>
</organism>
<dbReference type="RefSeq" id="WP_165140918.1">
    <property type="nucleotide sequence ID" value="NZ_CP049255.1"/>
</dbReference>
<accession>A0A7W4V2N6</accession>